<name>A0ABD0WL47_UMBPY</name>
<protein>
    <recommendedName>
        <fullName evidence="1">SEA domain-containing protein</fullName>
    </recommendedName>
</protein>
<gene>
    <name evidence="2" type="ORF">UPYG_G00246320</name>
</gene>
<dbReference type="InterPro" id="IPR000082">
    <property type="entry name" value="SEA_dom"/>
</dbReference>
<evidence type="ECO:0000313" key="2">
    <source>
        <dbReference type="EMBL" id="KAL0970718.1"/>
    </source>
</evidence>
<dbReference type="InterPro" id="IPR036364">
    <property type="entry name" value="SEA_dom_sf"/>
</dbReference>
<accession>A0ABD0WL47</accession>
<organism evidence="2 3">
    <name type="scientific">Umbra pygmaea</name>
    <name type="common">Eastern mudminnow</name>
    <dbReference type="NCBI Taxonomy" id="75934"/>
    <lineage>
        <taxon>Eukaryota</taxon>
        <taxon>Metazoa</taxon>
        <taxon>Chordata</taxon>
        <taxon>Craniata</taxon>
        <taxon>Vertebrata</taxon>
        <taxon>Euteleostomi</taxon>
        <taxon>Actinopterygii</taxon>
        <taxon>Neopterygii</taxon>
        <taxon>Teleostei</taxon>
        <taxon>Protacanthopterygii</taxon>
        <taxon>Esociformes</taxon>
        <taxon>Umbridae</taxon>
        <taxon>Umbra</taxon>
    </lineage>
</organism>
<dbReference type="AlphaFoldDB" id="A0ABD0WL47"/>
<dbReference type="EMBL" id="JAGEUA010000007">
    <property type="protein sequence ID" value="KAL0970718.1"/>
    <property type="molecule type" value="Genomic_DNA"/>
</dbReference>
<dbReference type="Gene3D" id="3.30.70.960">
    <property type="entry name" value="SEA domain"/>
    <property type="match status" value="2"/>
</dbReference>
<keyword evidence="3" id="KW-1185">Reference proteome</keyword>
<proteinExistence type="predicted"/>
<comment type="caution">
    <text evidence="2">The sequence shown here is derived from an EMBL/GenBank/DDBJ whole genome shotgun (WGS) entry which is preliminary data.</text>
</comment>
<feature type="domain" description="SEA" evidence="1">
    <location>
        <begin position="7"/>
        <end position="133"/>
    </location>
</feature>
<reference evidence="2 3" key="1">
    <citation type="submission" date="2024-06" db="EMBL/GenBank/DDBJ databases">
        <authorList>
            <person name="Pan Q."/>
            <person name="Wen M."/>
            <person name="Jouanno E."/>
            <person name="Zahm M."/>
            <person name="Klopp C."/>
            <person name="Cabau C."/>
            <person name="Louis A."/>
            <person name="Berthelot C."/>
            <person name="Parey E."/>
            <person name="Roest Crollius H."/>
            <person name="Montfort J."/>
            <person name="Robinson-Rechavi M."/>
            <person name="Bouchez O."/>
            <person name="Lampietro C."/>
            <person name="Lopez Roques C."/>
            <person name="Donnadieu C."/>
            <person name="Postlethwait J."/>
            <person name="Bobe J."/>
            <person name="Verreycken H."/>
            <person name="Guiguen Y."/>
        </authorList>
    </citation>
    <scope>NUCLEOTIDE SEQUENCE [LARGE SCALE GENOMIC DNA]</scope>
    <source>
        <strain evidence="2">Up_M1</strain>
        <tissue evidence="2">Testis</tissue>
    </source>
</reference>
<dbReference type="PROSITE" id="PS50024">
    <property type="entry name" value="SEA"/>
    <property type="match status" value="2"/>
</dbReference>
<dbReference type="Proteomes" id="UP001557470">
    <property type="component" value="Unassembled WGS sequence"/>
</dbReference>
<sequence>MATTAPPQATPVVVFSIIQVFQPAYTQSNSTEFRALALTVTAVLDVIYRTKYGTIFIRTIVLAFTPISRSRAAGDGTQAQVELVFNYTTPEPVPDIVEIRDVLKDAVLNASSGSALANLSVDALSVVVMVPALNISTNLTANVITTTLIPSTTTATKTTATTTTTTTTATAVALTTVTVVFRSLQIPFTPDLLNPSNQAFKNRALLIQSEIEPLYRSAFASFYSLTVTKFSSGSIINTMNLAFKSSSVPTNTAIANVLIKAASHVTGFDIDTPSVTVNDIVNSGVSNKASLFTASCLVVLSLLLSRHQ</sequence>
<feature type="domain" description="SEA" evidence="1">
    <location>
        <begin position="173"/>
        <end position="282"/>
    </location>
</feature>
<dbReference type="Pfam" id="PF01390">
    <property type="entry name" value="SEA"/>
    <property type="match status" value="2"/>
</dbReference>
<evidence type="ECO:0000259" key="1">
    <source>
        <dbReference type="PROSITE" id="PS50024"/>
    </source>
</evidence>
<evidence type="ECO:0000313" key="3">
    <source>
        <dbReference type="Proteomes" id="UP001557470"/>
    </source>
</evidence>
<dbReference type="SUPFAM" id="SSF82671">
    <property type="entry name" value="SEA domain"/>
    <property type="match status" value="2"/>
</dbReference>